<dbReference type="Proteomes" id="UP000464787">
    <property type="component" value="Chromosome"/>
</dbReference>
<accession>A0A857J162</accession>
<sequence>MRFKLLCIGPSRIRVVERMADTENQFCPDALRDVLQEALQTRRSAALQAPWQGLQTTAAEHQGALSVRMSDADAHPILTLGVASHKAHGRPLWRVLTALMPEECLVNNPEPPSRRWCAWVWHGDEEATMPPERQQLMQAFVLGVARAWMEKRSASRALPRDTDVPLFPEAGSPAVEA</sequence>
<proteinExistence type="predicted"/>
<dbReference type="AlphaFoldDB" id="A0A857J162"/>
<evidence type="ECO:0000313" key="1">
    <source>
        <dbReference type="EMBL" id="QHI96832.1"/>
    </source>
</evidence>
<organism evidence="1 2">
    <name type="scientific">Xylophilus rhododendri</name>
    <dbReference type="NCBI Taxonomy" id="2697032"/>
    <lineage>
        <taxon>Bacteria</taxon>
        <taxon>Pseudomonadati</taxon>
        <taxon>Pseudomonadota</taxon>
        <taxon>Betaproteobacteria</taxon>
        <taxon>Burkholderiales</taxon>
        <taxon>Xylophilus</taxon>
    </lineage>
</organism>
<reference evidence="1 2" key="1">
    <citation type="submission" date="2020-01" db="EMBL/GenBank/DDBJ databases">
        <title>Genome sequencing of strain KACC 21265.</title>
        <authorList>
            <person name="Heo J."/>
            <person name="Kim S.-J."/>
            <person name="Kim J.-S."/>
            <person name="Hong S.-B."/>
            <person name="Kwon S.-W."/>
        </authorList>
    </citation>
    <scope>NUCLEOTIDE SEQUENCE [LARGE SCALE GENOMIC DNA]</scope>
    <source>
        <strain evidence="1 2">KACC 21265</strain>
    </source>
</reference>
<keyword evidence="2" id="KW-1185">Reference proteome</keyword>
<dbReference type="EMBL" id="CP047650">
    <property type="protein sequence ID" value="QHI96832.1"/>
    <property type="molecule type" value="Genomic_DNA"/>
</dbReference>
<dbReference type="KEGG" id="xyk:GT347_01795"/>
<gene>
    <name evidence="1" type="ORF">GT347_01795</name>
</gene>
<protein>
    <submittedName>
        <fullName evidence="1">Uncharacterized protein</fullName>
    </submittedName>
</protein>
<evidence type="ECO:0000313" key="2">
    <source>
        <dbReference type="Proteomes" id="UP000464787"/>
    </source>
</evidence>
<dbReference type="RefSeq" id="WP_160550350.1">
    <property type="nucleotide sequence ID" value="NZ_CP047650.1"/>
</dbReference>
<name>A0A857J162_9BURK</name>